<evidence type="ECO:0000256" key="13">
    <source>
        <dbReference type="ARBA" id="ARBA00023160"/>
    </source>
</evidence>
<dbReference type="GO" id="GO:0006633">
    <property type="term" value="P:fatty acid biosynthetic process"/>
    <property type="evidence" value="ECO:0007669"/>
    <property type="project" value="UniProtKB-KW"/>
</dbReference>
<dbReference type="Gene3D" id="3.40.50.720">
    <property type="entry name" value="NAD(P)-binding Rossmann-like Domain"/>
    <property type="match status" value="1"/>
</dbReference>
<comment type="catalytic activity">
    <reaction evidence="15">
        <text>acetyl-CoA + n malonyl-CoA + 2n NADPH + 2n H(+) = a long-chain fatty acid + (n+1) CoA + n CO2 + 2n NADP(+).</text>
        <dbReference type="EC" id="2.3.1.85"/>
    </reaction>
</comment>
<dbReference type="InterPro" id="IPR014030">
    <property type="entry name" value="Ketoacyl_synth_N"/>
</dbReference>
<dbReference type="Pfam" id="PF00698">
    <property type="entry name" value="Acyl_transf_1"/>
    <property type="match status" value="2"/>
</dbReference>
<dbReference type="Pfam" id="PF21149">
    <property type="entry name" value="FAS_pseudo-KR"/>
    <property type="match status" value="1"/>
</dbReference>
<dbReference type="SMART" id="SM00822">
    <property type="entry name" value="PKS_KR"/>
    <property type="match status" value="1"/>
</dbReference>
<evidence type="ECO:0000256" key="11">
    <source>
        <dbReference type="ARBA" id="ARBA00023027"/>
    </source>
</evidence>
<evidence type="ECO:0000256" key="8">
    <source>
        <dbReference type="ARBA" id="ARBA00022832"/>
    </source>
</evidence>
<dbReference type="InterPro" id="IPR014031">
    <property type="entry name" value="Ketoacyl_synth_C"/>
</dbReference>
<protein>
    <recommendedName>
        <fullName evidence="2">Fatty acid synthase</fullName>
        <ecNumber evidence="1">2.3.1.85</ecNumber>
    </recommendedName>
</protein>
<dbReference type="InterPro" id="IPR020843">
    <property type="entry name" value="ER"/>
</dbReference>
<evidence type="ECO:0000256" key="5">
    <source>
        <dbReference type="ARBA" id="ARBA00022553"/>
    </source>
</evidence>
<evidence type="ECO:0000256" key="10">
    <source>
        <dbReference type="ARBA" id="ARBA00023002"/>
    </source>
</evidence>
<dbReference type="SUPFAM" id="SSF52151">
    <property type="entry name" value="FabD/lysophospholipase-like"/>
    <property type="match status" value="2"/>
</dbReference>
<dbReference type="Pfam" id="PF13602">
    <property type="entry name" value="ADH_zinc_N_2"/>
    <property type="match status" value="1"/>
</dbReference>
<dbReference type="PANTHER" id="PTHR43775:SF7">
    <property type="entry name" value="FATTY ACID SYNTHASE"/>
    <property type="match status" value="1"/>
</dbReference>
<dbReference type="SUPFAM" id="SSF51735">
    <property type="entry name" value="NAD(P)-binding Rossmann-fold domains"/>
    <property type="match status" value="2"/>
</dbReference>
<dbReference type="PROSITE" id="PS00606">
    <property type="entry name" value="KS3_1"/>
    <property type="match status" value="1"/>
</dbReference>
<dbReference type="Pfam" id="PF02801">
    <property type="entry name" value="Ketoacyl-synt_C"/>
    <property type="match status" value="1"/>
</dbReference>
<dbReference type="PROSITE" id="PS52004">
    <property type="entry name" value="KS3_2"/>
    <property type="match status" value="1"/>
</dbReference>
<proteinExistence type="predicted"/>
<dbReference type="InterPro" id="IPR050091">
    <property type="entry name" value="PKS_NRPS_Biosynth_Enz"/>
</dbReference>
<organism evidence="19 20">
    <name type="scientific">Amblyomma americanum</name>
    <name type="common">Lone star tick</name>
    <dbReference type="NCBI Taxonomy" id="6943"/>
    <lineage>
        <taxon>Eukaryota</taxon>
        <taxon>Metazoa</taxon>
        <taxon>Ecdysozoa</taxon>
        <taxon>Arthropoda</taxon>
        <taxon>Chelicerata</taxon>
        <taxon>Arachnida</taxon>
        <taxon>Acari</taxon>
        <taxon>Parasitiformes</taxon>
        <taxon>Ixodida</taxon>
        <taxon>Ixodoidea</taxon>
        <taxon>Ixodidae</taxon>
        <taxon>Amblyomminae</taxon>
        <taxon>Amblyomma</taxon>
    </lineage>
</organism>
<keyword evidence="3" id="KW-0596">Phosphopantetheine</keyword>
<dbReference type="InterPro" id="IPR049900">
    <property type="entry name" value="PKS_mFAS_DH"/>
</dbReference>
<keyword evidence="20" id="KW-1185">Reference proteome</keyword>
<dbReference type="GO" id="GO:0004312">
    <property type="term" value="F:fatty acid synthase activity"/>
    <property type="evidence" value="ECO:0007669"/>
    <property type="project" value="UniProtKB-EC"/>
</dbReference>
<dbReference type="SMART" id="SM00826">
    <property type="entry name" value="PKS_DH"/>
    <property type="match status" value="1"/>
</dbReference>
<dbReference type="Gene3D" id="3.40.47.10">
    <property type="match status" value="2"/>
</dbReference>
<dbReference type="Gene3D" id="3.30.70.3290">
    <property type="match status" value="2"/>
</dbReference>
<feature type="domain" description="PKS/mFAS DH" evidence="18">
    <location>
        <begin position="209"/>
        <end position="517"/>
    </location>
</feature>
<dbReference type="InterPro" id="IPR036291">
    <property type="entry name" value="NAD(P)-bd_dom_sf"/>
</dbReference>
<evidence type="ECO:0000256" key="7">
    <source>
        <dbReference type="ARBA" id="ARBA00022801"/>
    </source>
</evidence>
<dbReference type="GO" id="GO:0004315">
    <property type="term" value="F:3-oxoacyl-[acyl-carrier-protein] synthase activity"/>
    <property type="evidence" value="ECO:0007669"/>
    <property type="project" value="InterPro"/>
</dbReference>
<dbReference type="InterPro" id="IPR013968">
    <property type="entry name" value="PKS_KR"/>
</dbReference>
<evidence type="ECO:0000313" key="20">
    <source>
        <dbReference type="Proteomes" id="UP001321473"/>
    </source>
</evidence>
<dbReference type="InterPro" id="IPR018201">
    <property type="entry name" value="Ketoacyl_synth_AS"/>
</dbReference>
<dbReference type="SUPFAM" id="SSF53901">
    <property type="entry name" value="Thiolase-like"/>
    <property type="match status" value="2"/>
</dbReference>
<dbReference type="Pfam" id="PF00109">
    <property type="entry name" value="ketoacyl-synt"/>
    <property type="match status" value="1"/>
</dbReference>
<name>A0AAQ4DWZ8_AMBAM</name>
<dbReference type="SMART" id="SM00829">
    <property type="entry name" value="PKS_ER"/>
    <property type="match status" value="1"/>
</dbReference>
<keyword evidence="10" id="KW-0560">Oxidoreductase</keyword>
<dbReference type="InterPro" id="IPR032821">
    <property type="entry name" value="PKS_assoc"/>
</dbReference>
<keyword evidence="11" id="KW-0520">NAD</keyword>
<feature type="active site" description="Proton acceptor; for dehydratase activity" evidence="16">
    <location>
        <position position="241"/>
    </location>
</feature>
<gene>
    <name evidence="19" type="ORF">V5799_006227</name>
</gene>
<comment type="caution">
    <text evidence="19">The sequence shown here is derived from an EMBL/GenBank/DDBJ whole genome shotgun (WGS) entry which is preliminary data.</text>
</comment>
<evidence type="ECO:0000259" key="17">
    <source>
        <dbReference type="PROSITE" id="PS52004"/>
    </source>
</evidence>
<dbReference type="InterPro" id="IPR020841">
    <property type="entry name" value="PKS_Beta-ketoAc_synthase_dom"/>
</dbReference>
<dbReference type="SUPFAM" id="SSF50129">
    <property type="entry name" value="GroES-like"/>
    <property type="match status" value="1"/>
</dbReference>
<dbReference type="Pfam" id="PF16197">
    <property type="entry name" value="KAsynt_C_assoc"/>
    <property type="match status" value="2"/>
</dbReference>
<dbReference type="InterPro" id="IPR016035">
    <property type="entry name" value="Acyl_Trfase/lysoPLipase"/>
</dbReference>
<evidence type="ECO:0000256" key="15">
    <source>
        <dbReference type="ARBA" id="ARBA00044883"/>
    </source>
</evidence>
<dbReference type="InterPro" id="IPR042104">
    <property type="entry name" value="PKS_dehydratase_sf"/>
</dbReference>
<evidence type="ECO:0000313" key="19">
    <source>
        <dbReference type="EMBL" id="KAK8766988.1"/>
    </source>
</evidence>
<dbReference type="CDD" id="cd00833">
    <property type="entry name" value="PKS"/>
    <property type="match status" value="1"/>
</dbReference>
<accession>A0AAQ4DWZ8</accession>
<evidence type="ECO:0000256" key="2">
    <source>
        <dbReference type="ARBA" id="ARBA00018769"/>
    </source>
</evidence>
<dbReference type="InterPro" id="IPR049391">
    <property type="entry name" value="FAS_pseudo-KR"/>
</dbReference>
<evidence type="ECO:0000256" key="16">
    <source>
        <dbReference type="PROSITE-ProRule" id="PRU01363"/>
    </source>
</evidence>
<evidence type="ECO:0000256" key="4">
    <source>
        <dbReference type="ARBA" id="ARBA00022516"/>
    </source>
</evidence>
<reference evidence="19 20" key="1">
    <citation type="journal article" date="2023" name="Arcadia Sci">
        <title>De novo assembly of a long-read Amblyomma americanum tick genome.</title>
        <authorList>
            <person name="Chou S."/>
            <person name="Poskanzer K.E."/>
            <person name="Rollins M."/>
            <person name="Thuy-Boun P.S."/>
        </authorList>
    </citation>
    <scope>NUCLEOTIDE SEQUENCE [LARGE SCALE GENOMIC DNA]</scope>
    <source>
        <strain evidence="19">F_SG_1</strain>
        <tissue evidence="19">Salivary glands</tissue>
    </source>
</reference>
<keyword evidence="5" id="KW-0597">Phosphoprotein</keyword>
<evidence type="ECO:0000256" key="9">
    <source>
        <dbReference type="ARBA" id="ARBA00022857"/>
    </source>
</evidence>
<feature type="region of interest" description="C-terminal hotdog fold" evidence="16">
    <location>
        <begin position="344"/>
        <end position="517"/>
    </location>
</feature>
<evidence type="ECO:0000256" key="14">
    <source>
        <dbReference type="ARBA" id="ARBA00023268"/>
    </source>
</evidence>
<dbReference type="Gene3D" id="3.90.180.10">
    <property type="entry name" value="Medium-chain alcohol dehydrogenases, catalytic domain"/>
    <property type="match status" value="2"/>
</dbReference>
<dbReference type="Proteomes" id="UP001321473">
    <property type="component" value="Unassembled WGS sequence"/>
</dbReference>
<dbReference type="Gene3D" id="3.10.129.110">
    <property type="entry name" value="Polyketide synthase dehydratase"/>
    <property type="match status" value="1"/>
</dbReference>
<keyword evidence="8" id="KW-0276">Fatty acid metabolism</keyword>
<evidence type="ECO:0000256" key="6">
    <source>
        <dbReference type="ARBA" id="ARBA00022679"/>
    </source>
</evidence>
<feature type="domain" description="Ketosynthase family 3 (KS3)" evidence="17">
    <location>
        <begin position="1184"/>
        <end position="1590"/>
    </location>
</feature>
<dbReference type="PANTHER" id="PTHR43775">
    <property type="entry name" value="FATTY ACID SYNTHASE"/>
    <property type="match status" value="1"/>
</dbReference>
<feature type="active site" description="Proton donor; for dehydratase activity" evidence="16">
    <location>
        <position position="426"/>
    </location>
</feature>
<evidence type="ECO:0000259" key="18">
    <source>
        <dbReference type="PROSITE" id="PS52019"/>
    </source>
</evidence>
<evidence type="ECO:0000256" key="1">
    <source>
        <dbReference type="ARBA" id="ARBA00012873"/>
    </source>
</evidence>
<dbReference type="PROSITE" id="PS52019">
    <property type="entry name" value="PKS_MFAS_DH"/>
    <property type="match status" value="1"/>
</dbReference>
<dbReference type="EMBL" id="JARKHS020025834">
    <property type="protein sequence ID" value="KAK8766988.1"/>
    <property type="molecule type" value="Genomic_DNA"/>
</dbReference>
<dbReference type="InterPro" id="IPR020807">
    <property type="entry name" value="PKS_DH"/>
</dbReference>
<dbReference type="InterPro" id="IPR014043">
    <property type="entry name" value="Acyl_transferase_dom"/>
</dbReference>
<dbReference type="CDD" id="cd05195">
    <property type="entry name" value="enoyl_red"/>
    <property type="match status" value="1"/>
</dbReference>
<dbReference type="Gene3D" id="3.40.50.150">
    <property type="entry name" value="Vaccinia Virus protein VP39"/>
    <property type="match status" value="1"/>
</dbReference>
<feature type="region of interest" description="N-terminal hotdog fold" evidence="16">
    <location>
        <begin position="209"/>
        <end position="330"/>
    </location>
</feature>
<evidence type="ECO:0000256" key="3">
    <source>
        <dbReference type="ARBA" id="ARBA00022450"/>
    </source>
</evidence>
<dbReference type="InterPro" id="IPR011032">
    <property type="entry name" value="GroES-like_sf"/>
</dbReference>
<dbReference type="InterPro" id="IPR016039">
    <property type="entry name" value="Thiolase-like"/>
</dbReference>
<dbReference type="GO" id="GO:0016787">
    <property type="term" value="F:hydrolase activity"/>
    <property type="evidence" value="ECO:0007669"/>
    <property type="project" value="UniProtKB-KW"/>
</dbReference>
<keyword evidence="6" id="KW-0808">Transferase</keyword>
<dbReference type="SMART" id="SM00825">
    <property type="entry name" value="PKS_KS"/>
    <property type="match status" value="1"/>
</dbReference>
<sequence length="1751" mass="191924">METGIIAGNLHFNEPNPKIACLHDGSIEVVDKETALPCGPVGLNSFGLGGTSIHVILESNQGPHVDSIPREKPELPRLVIVAGRSEDSLARTLDRLQEEGPYPDAAYALLNRIGQPSVKQFPYRGFAVIPVDGSGKEVVKVVERAPFEKRPLWFVFTGMGCQWKGMARRMMQFEPFARSMRKSQEVLTMLGVDVIDVATNDNDVFQSMASIQASVVAVQVTDEVVEINMVSNEADAYLSGHQLDGRVIFPAAGYMVLAWKSLTKSTGKPFHQVAVAFEDVSFHRATILPKTGTVRFSVHVMPVSGEFEISEGGSLVASGRIRVAREGEKVVEEDLSSPSAETSVYELDAEDIYKDLRLRGYGYTEGFRSVLRASLHGVRVVYDSCLKTSHAGGVAFRGLKATIAPRRGVQQTPYLYEYLFIPYFDDEALIQERHACLQEYVRVCSAVVRRILEASSEEMNEASRLINDSRDVSEKLLNQYLSNAPEKYGLLRVLTAIEAKVKCPGFSLVSAVQWALTSHKEDLYEDILNTALLKEDPLRPVLDVVVENTGGKKILVLELAFEESHLLVTPSVSKLLPLTNLLLKIEYAVAHPCPDDVTSQELPEGTKMYSWDLASNSVNRLPDAQLIVARILPQSSGGLQALAEQLATLCKEQTYVLLFLRTALTPVEVFLSNVGHVSATVHTAETVTSVLTSCGFRLVGLKSNKWSTLLLLRKMGAPAETTKQEIIAVDNTTFNWVETLKDKIIEVKNKPAGHNLWLVPKDTGTSGVVGLMNCFREETGASRLRCVFDANLKKSVRDTEPKITDPPYKDLLECDLMVNVRRDGRWGSFKHLTMFSNGAPKRSTEYAYLNVQTRGDLSSLQWCESPLRYASPASSSGKLMCSVYYAPLNFRDVMLATGKLPPDALPDSAATSECLLGLEFSGRDSRGRRVMGLVPAQGMATALVVDPDWLWEVPYNWSLEEASTVPVAYSTAYYALLVRGSMRQGESLLVHSGSGGVGQAAISIALSMGCTVFTTVGVDVVLNSLSEDKLQASVRCLAVDGRFLEIGKFDLSKDSSLGMSVFLKGISFHGILLERLHGNDPATAEDKRRVRDLVREGILSGAVRPLEVNRFRWDQAEEAFRFMASGKHIGKIVLELRKQCICVQVLSDALLENQTSESFERVCKPKVDGTKRLDELSRILCPYLDHFVVFSSAVSGRGNAGQSNYGYANSVMERICEQRVAEGLPGHLGLPERMGTIRDLSLFDAQFFGVHPKQAKVMDPQMRLLLETSYEAIVDAGYDPATLRGRRIAVFVGCCDSESHEAFNLDTDMIDGYALIGSSRTMFSNRLSYAFDFRGPSFTVDTGCSSTMTALNEAVQALRSGQCDGAIVGGSMLSLKASTSLNFLRLGMLSPDGKCKSFDLRSDGYVRSETVGAFFLQWAPEARRIYAKVTHIKASSDGYKCQGVMFPSSQAQERLLRETYDEAMLDPRQVAYVEAHGTGTKVGDTQELCAVSTVFCEPGRNKPLLLGAVKSNVGHGEAASGLSSIAKVIMAMETGVIAGNLHFTEAISTTESLHGGSIEVVDKETPFPGGPVGINSFGLGGSNVHVILESSQGPHVEDISRDKGNLPRLVLLAGRTKESLVRTLDRMEAEGSYPDSAYALLNLVGQPSVKQFPHRGFAVVHTDDSGAKLVKVVEQAPLKERPLWFVFSGMGCQWKGMARQMMQFDAFARSVHKSQEFLKEFCVDLIDLLTNDKCARYSMASVQASITAVQD</sequence>
<keyword evidence="7" id="KW-0378">Hydrolase</keyword>
<dbReference type="EC" id="2.3.1.85" evidence="1"/>
<dbReference type="GO" id="GO:0016491">
    <property type="term" value="F:oxidoreductase activity"/>
    <property type="evidence" value="ECO:0007669"/>
    <property type="project" value="UniProtKB-KW"/>
</dbReference>
<keyword evidence="9" id="KW-0521">NADP</keyword>
<keyword evidence="13" id="KW-0275">Fatty acid biosynthesis</keyword>
<keyword evidence="4" id="KW-0444">Lipid biosynthesis</keyword>
<dbReference type="Pfam" id="PF08659">
    <property type="entry name" value="KR"/>
    <property type="match status" value="1"/>
</dbReference>
<dbReference type="InterPro" id="IPR029063">
    <property type="entry name" value="SAM-dependent_MTases_sf"/>
</dbReference>
<keyword evidence="14" id="KW-0511">Multifunctional enzyme</keyword>
<dbReference type="InterPro" id="IPR057326">
    <property type="entry name" value="KR_dom"/>
</dbReference>
<keyword evidence="12" id="KW-0443">Lipid metabolism</keyword>
<evidence type="ECO:0000256" key="12">
    <source>
        <dbReference type="ARBA" id="ARBA00023098"/>
    </source>
</evidence>